<keyword evidence="4" id="KW-1185">Reference proteome</keyword>
<keyword evidence="2" id="KW-0472">Membrane</keyword>
<comment type="caution">
    <text evidence="3">The sequence shown here is derived from an EMBL/GenBank/DDBJ whole genome shotgun (WGS) entry which is preliminary data.</text>
</comment>
<dbReference type="AlphaFoldDB" id="A0A8H6A6T6"/>
<dbReference type="PANTHER" id="PTHR35872">
    <property type="entry name" value="INTEGRAL MEMBRANE PROTEIN (AFU_ORTHOLOGUE AFUA_5G07110)"/>
    <property type="match status" value="1"/>
</dbReference>
<name>A0A8H6A6T6_PETAA</name>
<proteinExistence type="predicted"/>
<dbReference type="EMBL" id="SPNV01000082">
    <property type="protein sequence ID" value="KAF5862104.1"/>
    <property type="molecule type" value="Genomic_DNA"/>
</dbReference>
<evidence type="ECO:0000256" key="1">
    <source>
        <dbReference type="SAM" id="MobiDB-lite"/>
    </source>
</evidence>
<evidence type="ECO:0000313" key="4">
    <source>
        <dbReference type="Proteomes" id="UP000541154"/>
    </source>
</evidence>
<dbReference type="PANTHER" id="PTHR35872:SF1">
    <property type="entry name" value="ALPHA-L-RHAMNOSIDASE C"/>
    <property type="match status" value="1"/>
</dbReference>
<gene>
    <name evidence="3" type="ORF">ETB97_012169</name>
</gene>
<keyword evidence="2" id="KW-1133">Transmembrane helix</keyword>
<sequence>MKVLKGSERAVTPTPPEQEHTQDQNDLPWQLSTAINVLRFTYWVLTPTGFLVTLYGLNVVAWGGMLFLLICNASPAMCHPSCNDINSPNRKWIEVDSQVLNALFSLPGFGLAPWRFRDMYCVGKAGGDTPELGATA</sequence>
<evidence type="ECO:0000256" key="2">
    <source>
        <dbReference type="SAM" id="Phobius"/>
    </source>
</evidence>
<feature type="region of interest" description="Disordered" evidence="1">
    <location>
        <begin position="1"/>
        <end position="25"/>
    </location>
</feature>
<accession>A0A8H6A6T6</accession>
<dbReference type="InterPro" id="IPR021369">
    <property type="entry name" value="DUF2985"/>
</dbReference>
<reference evidence="3 4" key="1">
    <citation type="submission" date="2019-04" db="EMBL/GenBank/DDBJ databases">
        <title>Aspergillus burnettii sp. nov., novel species from soil in southeast Queensland.</title>
        <authorList>
            <person name="Gilchrist C.L.M."/>
            <person name="Pitt J.I."/>
            <person name="Lange L."/>
            <person name="Lacey H.J."/>
            <person name="Vuong D."/>
            <person name="Midgley D.J."/>
            <person name="Greenfield P."/>
            <person name="Bradbury M."/>
            <person name="Lacey E."/>
            <person name="Busk P.K."/>
            <person name="Pilgaard B."/>
            <person name="Chooi Y.H."/>
            <person name="Piggott A.M."/>
        </authorList>
    </citation>
    <scope>NUCLEOTIDE SEQUENCE [LARGE SCALE GENOMIC DNA]</scope>
    <source>
        <strain evidence="3 4">FRR 5400</strain>
    </source>
</reference>
<keyword evidence="2" id="KW-0812">Transmembrane</keyword>
<dbReference type="Proteomes" id="UP000541154">
    <property type="component" value="Unassembled WGS sequence"/>
</dbReference>
<evidence type="ECO:0000313" key="3">
    <source>
        <dbReference type="EMBL" id="KAF5862104.1"/>
    </source>
</evidence>
<organism evidence="3 4">
    <name type="scientific">Petromyces alliaceus</name>
    <name type="common">Aspergillus alliaceus</name>
    <dbReference type="NCBI Taxonomy" id="209559"/>
    <lineage>
        <taxon>Eukaryota</taxon>
        <taxon>Fungi</taxon>
        <taxon>Dikarya</taxon>
        <taxon>Ascomycota</taxon>
        <taxon>Pezizomycotina</taxon>
        <taxon>Eurotiomycetes</taxon>
        <taxon>Eurotiomycetidae</taxon>
        <taxon>Eurotiales</taxon>
        <taxon>Aspergillaceae</taxon>
        <taxon>Aspergillus</taxon>
        <taxon>Aspergillus subgen. Circumdati</taxon>
    </lineage>
</organism>
<protein>
    <submittedName>
        <fullName evidence="3">Uncharacterized protein</fullName>
    </submittedName>
</protein>
<dbReference type="Pfam" id="PF11204">
    <property type="entry name" value="DUF2985"/>
    <property type="match status" value="1"/>
</dbReference>
<feature type="transmembrane region" description="Helical" evidence="2">
    <location>
        <begin position="50"/>
        <end position="71"/>
    </location>
</feature>